<dbReference type="Gene3D" id="3.20.20.140">
    <property type="entry name" value="Metal-dependent hydrolases"/>
    <property type="match status" value="1"/>
</dbReference>
<dbReference type="SUPFAM" id="SSF51556">
    <property type="entry name" value="Metallo-dependent hydrolases"/>
    <property type="match status" value="1"/>
</dbReference>
<dbReference type="InterPro" id="IPR013108">
    <property type="entry name" value="Amidohydro_3"/>
</dbReference>
<dbReference type="InterPro" id="IPR050378">
    <property type="entry name" value="Metallo-dep_Hydrolases_sf"/>
</dbReference>
<dbReference type="GO" id="GO:0016811">
    <property type="term" value="F:hydrolase activity, acting on carbon-nitrogen (but not peptide) bonds, in linear amides"/>
    <property type="evidence" value="ECO:0007669"/>
    <property type="project" value="InterPro"/>
</dbReference>
<sequence>MGKVLLFKAYKLSLRMEKMYRLVFSFVSFSISFLVFASCQQIPSDQNRYELLIRNATVIDGTGNPGFAAHVLINGDSIVLIDTDTTSTYTADRAINAKGLYLTPGFIDTHAHGDPLETPDFSNFLSMGVTTICLGQDGFSPEREDLKEWMQEVSAKELGVNIAMFAGHNTLRMLSGIQYDSIPTAEGMAKMEQLLTAALDAGCFGLTTGLEYNPGYYAGHDELNRLAHIVGKKKGVLMSHMRNEDDAFVEGSIRELLEQGKYCPVHVSHIKVVYGKGEDRANRVLQLLDSARQQGIQVTADFYPYTASYTGIAILFPDWAKQPYNYEEVLKTRRQELATFLRNKIIQRNGPEATLIGSGPYKGKTLKQIAEQLNKPFELALMEDIGPYGADGAYFIMDEALQETFLKDRHIMICSDGSPAMRHPRSYGTFAKVLETYVVKKQLLSLEEAIHKMTGLSAKTIGLHDRGLVKQGYKADLLLFKPEEVRENATYEHPHQKAGGFKYVLVNGVVVREEGNETFLTDGKMLVKIGTGRRTD</sequence>
<accession>A0A2N3U7D9</accession>
<evidence type="ECO:0000313" key="3">
    <source>
        <dbReference type="Proteomes" id="UP000233782"/>
    </source>
</evidence>
<dbReference type="Proteomes" id="UP000233782">
    <property type="component" value="Unassembled WGS sequence"/>
</dbReference>
<dbReference type="SUPFAM" id="SSF51338">
    <property type="entry name" value="Composite domain of metallo-dependent hydrolases"/>
    <property type="match status" value="1"/>
</dbReference>
<dbReference type="AlphaFoldDB" id="A0A2N3U7D9"/>
<evidence type="ECO:0000313" key="2">
    <source>
        <dbReference type="EMBL" id="PKV62656.1"/>
    </source>
</evidence>
<dbReference type="Pfam" id="PF07969">
    <property type="entry name" value="Amidohydro_3"/>
    <property type="match status" value="1"/>
</dbReference>
<dbReference type="InterPro" id="IPR011059">
    <property type="entry name" value="Metal-dep_hydrolase_composite"/>
</dbReference>
<dbReference type="PANTHER" id="PTHR11647:SF1">
    <property type="entry name" value="COLLAPSIN RESPONSE MEDIATOR PROTEIN"/>
    <property type="match status" value="1"/>
</dbReference>
<dbReference type="Gene3D" id="2.30.40.10">
    <property type="entry name" value="Urease, subunit C, domain 1"/>
    <property type="match status" value="1"/>
</dbReference>
<gene>
    <name evidence="2" type="ORF">BD749_3537</name>
</gene>
<keyword evidence="3" id="KW-1185">Reference proteome</keyword>
<reference evidence="2 3" key="1">
    <citation type="submission" date="2017-12" db="EMBL/GenBank/DDBJ databases">
        <title>Genomic Encyclopedia of Type Strains, Phase III (KMG-III): the genomes of soil and plant-associated and newly described type strains.</title>
        <authorList>
            <person name="Whitman W."/>
        </authorList>
    </citation>
    <scope>NUCLEOTIDE SEQUENCE [LARGE SCALE GENOMIC DNA]</scope>
    <source>
        <strain evidence="2 3">LP43</strain>
    </source>
</reference>
<dbReference type="InterPro" id="IPR023100">
    <property type="entry name" value="D-aminoacylase_insert_dom_sf"/>
</dbReference>
<feature type="domain" description="Amidohydrolase 3" evidence="1">
    <location>
        <begin position="410"/>
        <end position="511"/>
    </location>
</feature>
<organism evidence="2 3">
    <name type="scientific">Pontibacter ramchanderi</name>
    <dbReference type="NCBI Taxonomy" id="1179743"/>
    <lineage>
        <taxon>Bacteria</taxon>
        <taxon>Pseudomonadati</taxon>
        <taxon>Bacteroidota</taxon>
        <taxon>Cytophagia</taxon>
        <taxon>Cytophagales</taxon>
        <taxon>Hymenobacteraceae</taxon>
        <taxon>Pontibacter</taxon>
    </lineage>
</organism>
<dbReference type="Gene3D" id="3.30.1490.130">
    <property type="entry name" value="D-aminoacylase. Domain 3"/>
    <property type="match status" value="1"/>
</dbReference>
<protein>
    <submittedName>
        <fullName evidence="2">N-acyl-D-amino-acid deacylase</fullName>
    </submittedName>
</protein>
<evidence type="ECO:0000259" key="1">
    <source>
        <dbReference type="Pfam" id="PF07969"/>
    </source>
</evidence>
<dbReference type="InterPro" id="IPR032466">
    <property type="entry name" value="Metal_Hydrolase"/>
</dbReference>
<dbReference type="PANTHER" id="PTHR11647">
    <property type="entry name" value="HYDRANTOINASE/DIHYDROPYRIMIDINASE FAMILY MEMBER"/>
    <property type="match status" value="1"/>
</dbReference>
<dbReference type="EMBL" id="PJMU01000004">
    <property type="protein sequence ID" value="PKV62656.1"/>
    <property type="molecule type" value="Genomic_DNA"/>
</dbReference>
<name>A0A2N3U7D9_9BACT</name>
<proteinExistence type="predicted"/>
<comment type="caution">
    <text evidence="2">The sequence shown here is derived from an EMBL/GenBank/DDBJ whole genome shotgun (WGS) entry which is preliminary data.</text>
</comment>